<name>A0A9P0M4Y5_ACAOB</name>
<proteinExistence type="predicted"/>
<comment type="caution">
    <text evidence="1">The sequence shown here is derived from an EMBL/GenBank/DDBJ whole genome shotgun (WGS) entry which is preliminary data.</text>
</comment>
<evidence type="ECO:0000313" key="1">
    <source>
        <dbReference type="EMBL" id="CAH2009249.1"/>
    </source>
</evidence>
<reference evidence="1" key="1">
    <citation type="submission" date="2022-03" db="EMBL/GenBank/DDBJ databases">
        <authorList>
            <person name="Sayadi A."/>
        </authorList>
    </citation>
    <scope>NUCLEOTIDE SEQUENCE</scope>
</reference>
<dbReference type="Proteomes" id="UP001152888">
    <property type="component" value="Unassembled WGS sequence"/>
</dbReference>
<organism evidence="1 2">
    <name type="scientific">Acanthoscelides obtectus</name>
    <name type="common">Bean weevil</name>
    <name type="synonym">Bruchus obtectus</name>
    <dbReference type="NCBI Taxonomy" id="200917"/>
    <lineage>
        <taxon>Eukaryota</taxon>
        <taxon>Metazoa</taxon>
        <taxon>Ecdysozoa</taxon>
        <taxon>Arthropoda</taxon>
        <taxon>Hexapoda</taxon>
        <taxon>Insecta</taxon>
        <taxon>Pterygota</taxon>
        <taxon>Neoptera</taxon>
        <taxon>Endopterygota</taxon>
        <taxon>Coleoptera</taxon>
        <taxon>Polyphaga</taxon>
        <taxon>Cucujiformia</taxon>
        <taxon>Chrysomeloidea</taxon>
        <taxon>Chrysomelidae</taxon>
        <taxon>Bruchinae</taxon>
        <taxon>Bruchini</taxon>
        <taxon>Acanthoscelides</taxon>
    </lineage>
</organism>
<dbReference type="EMBL" id="CAKOFQ010007868">
    <property type="protein sequence ID" value="CAH2009249.1"/>
    <property type="molecule type" value="Genomic_DNA"/>
</dbReference>
<dbReference type="AlphaFoldDB" id="A0A9P0M4Y5"/>
<gene>
    <name evidence="1" type="ORF">ACAOBT_LOCUS30715</name>
</gene>
<accession>A0A9P0M4Y5</accession>
<protein>
    <submittedName>
        <fullName evidence="1">Uncharacterized protein</fullName>
    </submittedName>
</protein>
<evidence type="ECO:0000313" key="2">
    <source>
        <dbReference type="Proteomes" id="UP001152888"/>
    </source>
</evidence>
<sequence length="73" mass="7989">MCLKKLLDPCQFPFCKTSSNGMLSLKRDVATAERVLPAPPSTYIPADFNAVRTHPAITDRDAGPIFPRVVTNS</sequence>
<keyword evidence="2" id="KW-1185">Reference proteome</keyword>